<keyword evidence="2" id="KW-0378">Hydrolase</keyword>
<comment type="caution">
    <text evidence="2">The sequence shown here is derived from an EMBL/GenBank/DDBJ whole genome shotgun (WGS) entry which is preliminary data.</text>
</comment>
<accession>A0ABU0U2I0</accession>
<dbReference type="PANTHER" id="PTHR46211:SF1">
    <property type="entry name" value="GLYCEROPHOSPHODIESTER PHOSPHODIESTERASE, CYTOPLASMIC"/>
    <property type="match status" value="1"/>
</dbReference>
<evidence type="ECO:0000259" key="1">
    <source>
        <dbReference type="PROSITE" id="PS51704"/>
    </source>
</evidence>
<sequence length="358" mass="40483">MFNRKKIDSLFLMALVIRLCIASPSILLAQTPLISLSNYTIPLNSKGAYVATIHAPLPLNQLRMKIVCDTAKLFTLDKNGKIYLRKSKLVPANDGIRAYSITVEFDKKRYEVELVKDEFLRNKVIAHRGAWRAEGVMQNSIRSFQQAVALGCAGSEFDVWLSKDRQVVLSHDPHIGGLAVEESTAQELYTSTLKGGDPVPTLIEFIKLAKQQNKTKMILEIKSSPTGRSLELADSVLAVVHRLKAQGYIEYISFDYAVLCHIIKSDPSARTAYLYGNKTVDELKVDGLAGLDYDFYQYRNDPTLIKRAKEAGLWTNVWTVNTVDELRKFLDSEVDWITTDEPELLLKLSHEKKLKFRL</sequence>
<gene>
    <name evidence="2" type="ORF">QE382_001144</name>
</gene>
<dbReference type="GO" id="GO:0008889">
    <property type="term" value="F:glycerophosphodiester phosphodiesterase activity"/>
    <property type="evidence" value="ECO:0007669"/>
    <property type="project" value="UniProtKB-EC"/>
</dbReference>
<evidence type="ECO:0000313" key="3">
    <source>
        <dbReference type="Proteomes" id="UP001244640"/>
    </source>
</evidence>
<dbReference type="EMBL" id="JAUTBA010000001">
    <property type="protein sequence ID" value="MDQ1149160.1"/>
    <property type="molecule type" value="Genomic_DNA"/>
</dbReference>
<name>A0ABU0U2I0_9SPHI</name>
<dbReference type="InterPro" id="IPR017946">
    <property type="entry name" value="PLC-like_Pdiesterase_TIM-brl"/>
</dbReference>
<keyword evidence="3" id="KW-1185">Reference proteome</keyword>
<reference evidence="2 3" key="1">
    <citation type="submission" date="2023-07" db="EMBL/GenBank/DDBJ databases">
        <title>Functional and genomic diversity of the sorghum phyllosphere microbiome.</title>
        <authorList>
            <person name="Shade A."/>
        </authorList>
    </citation>
    <scope>NUCLEOTIDE SEQUENCE [LARGE SCALE GENOMIC DNA]</scope>
    <source>
        <strain evidence="2 3">SORGH_AS_0892</strain>
    </source>
</reference>
<evidence type="ECO:0000313" key="2">
    <source>
        <dbReference type="EMBL" id="MDQ1149160.1"/>
    </source>
</evidence>
<proteinExistence type="predicted"/>
<protein>
    <submittedName>
        <fullName evidence="2">Glycerophosphoryl diester phosphodiesterase</fullName>
        <ecNumber evidence="2">3.1.4.46</ecNumber>
    </submittedName>
</protein>
<dbReference type="PROSITE" id="PS50007">
    <property type="entry name" value="PIPLC_X_DOMAIN"/>
    <property type="match status" value="1"/>
</dbReference>
<feature type="domain" description="GP-PDE" evidence="1">
    <location>
        <begin position="122"/>
        <end position="349"/>
    </location>
</feature>
<dbReference type="InterPro" id="IPR030395">
    <property type="entry name" value="GP_PDE_dom"/>
</dbReference>
<dbReference type="SUPFAM" id="SSF51695">
    <property type="entry name" value="PLC-like phosphodiesterases"/>
    <property type="match status" value="1"/>
</dbReference>
<dbReference type="Proteomes" id="UP001244640">
    <property type="component" value="Unassembled WGS sequence"/>
</dbReference>
<dbReference type="PROSITE" id="PS51704">
    <property type="entry name" value="GP_PDE"/>
    <property type="match status" value="1"/>
</dbReference>
<organism evidence="2 3">
    <name type="scientific">Sphingobacterium zeae</name>
    <dbReference type="NCBI Taxonomy" id="1776859"/>
    <lineage>
        <taxon>Bacteria</taxon>
        <taxon>Pseudomonadati</taxon>
        <taxon>Bacteroidota</taxon>
        <taxon>Sphingobacteriia</taxon>
        <taxon>Sphingobacteriales</taxon>
        <taxon>Sphingobacteriaceae</taxon>
        <taxon>Sphingobacterium</taxon>
    </lineage>
</organism>
<dbReference type="EC" id="3.1.4.46" evidence="2"/>
<dbReference type="RefSeq" id="WP_307185042.1">
    <property type="nucleotide sequence ID" value="NZ_JAUTBA010000001.1"/>
</dbReference>
<dbReference type="Pfam" id="PF03009">
    <property type="entry name" value="GDPD"/>
    <property type="match status" value="1"/>
</dbReference>
<dbReference type="PANTHER" id="PTHR46211">
    <property type="entry name" value="GLYCEROPHOSPHORYL DIESTER PHOSPHODIESTERASE"/>
    <property type="match status" value="1"/>
</dbReference>
<dbReference type="Gene3D" id="3.20.20.190">
    <property type="entry name" value="Phosphatidylinositol (PI) phosphodiesterase"/>
    <property type="match status" value="1"/>
</dbReference>